<dbReference type="KEGG" id="hanx:ABSL23_01135"/>
<dbReference type="InterPro" id="IPR036236">
    <property type="entry name" value="Znf_C2H2_sf"/>
</dbReference>
<feature type="domain" description="C2H2-type" evidence="1">
    <location>
        <begin position="7"/>
        <end position="29"/>
    </location>
</feature>
<accession>A0AAU8C8V6</accession>
<organism evidence="2">
    <name type="scientific">Halobacterium sp. NMX12-1</name>
    <dbReference type="NCBI Taxonomy" id="3166650"/>
    <lineage>
        <taxon>Archaea</taxon>
        <taxon>Methanobacteriati</taxon>
        <taxon>Methanobacteriota</taxon>
        <taxon>Stenosarchaea group</taxon>
        <taxon>Halobacteria</taxon>
        <taxon>Halobacteriales</taxon>
        <taxon>Halobacteriaceae</taxon>
        <taxon>Halobacterium</taxon>
    </lineage>
</organism>
<dbReference type="AlphaFoldDB" id="A0AAU8C8V6"/>
<dbReference type="RefSeq" id="WP_353633355.1">
    <property type="nucleotide sequence ID" value="NZ_CP159203.1"/>
</dbReference>
<dbReference type="EMBL" id="CP159203">
    <property type="protein sequence ID" value="XCF15240.1"/>
    <property type="molecule type" value="Genomic_DNA"/>
</dbReference>
<dbReference type="PROSITE" id="PS50157">
    <property type="entry name" value="ZINC_FINGER_C2H2_2"/>
    <property type="match status" value="1"/>
</dbReference>
<reference evidence="2" key="1">
    <citation type="submission" date="2024-06" db="EMBL/GenBank/DDBJ databases">
        <title>Genome Sequence of an extremely halophilic archaeon isolated from Permian era halite, Salado Formation, Carlsbad, New Mexico: Halobacterium sp. strain NMX12-1.</title>
        <authorList>
            <person name="Sotoa L."/>
            <person name="DasSarma P."/>
            <person name="Anton B.P."/>
            <person name="Vincze T."/>
            <person name="Verma I."/>
            <person name="Eralp B."/>
            <person name="Powers D.W."/>
            <person name="Dozier B.L."/>
            <person name="Roberts R.J."/>
            <person name="DasSarma S."/>
        </authorList>
    </citation>
    <scope>NUCLEOTIDE SEQUENCE</scope>
    <source>
        <strain evidence="2">NMX12-1</strain>
        <plasmid evidence="2">pNMX12-1_234</plasmid>
    </source>
</reference>
<dbReference type="SUPFAM" id="SSF57667">
    <property type="entry name" value="beta-beta-alpha zinc fingers"/>
    <property type="match status" value="1"/>
</dbReference>
<evidence type="ECO:0000259" key="1">
    <source>
        <dbReference type="PROSITE" id="PS50157"/>
    </source>
</evidence>
<dbReference type="GeneID" id="91107711"/>
<dbReference type="Gene3D" id="1.10.8.1320">
    <property type="match status" value="1"/>
</dbReference>
<sequence>MKVEGDYTCDICGESFETNVEIAAHIAGHKRSITPDCFVESDDGVGITV</sequence>
<dbReference type="InterPro" id="IPR013087">
    <property type="entry name" value="Znf_C2H2_type"/>
</dbReference>
<proteinExistence type="predicted"/>
<protein>
    <submittedName>
        <fullName evidence="2">C2H2-type zinc finger protein</fullName>
    </submittedName>
</protein>
<gene>
    <name evidence="2" type="ORF">ABSL23_01135</name>
</gene>
<geneLocation type="plasmid" evidence="2">
    <name>pNMX12-1_234</name>
</geneLocation>
<name>A0AAU8C8V6_9EURY</name>
<keyword evidence="2" id="KW-0614">Plasmid</keyword>
<dbReference type="PROSITE" id="PS00028">
    <property type="entry name" value="ZINC_FINGER_C2H2_1"/>
    <property type="match status" value="1"/>
</dbReference>
<evidence type="ECO:0000313" key="2">
    <source>
        <dbReference type="EMBL" id="XCF15240.1"/>
    </source>
</evidence>